<keyword evidence="5" id="KW-0539">Nucleus</keyword>
<comment type="subcellular location">
    <subcellularLocation>
        <location evidence="1">Nucleus</location>
    </subcellularLocation>
</comment>
<dbReference type="InterPro" id="IPR044837">
    <property type="entry name" value="REM16-like"/>
</dbReference>
<evidence type="ECO:0000256" key="2">
    <source>
        <dbReference type="ARBA" id="ARBA00023015"/>
    </source>
</evidence>
<gene>
    <name evidence="7" type="ORF">CB5_LOCUS17192</name>
</gene>
<reference evidence="7" key="1">
    <citation type="submission" date="2020-07" db="EMBL/GenBank/DDBJ databases">
        <authorList>
            <person name="Lin J."/>
        </authorList>
    </citation>
    <scope>NUCLEOTIDE SEQUENCE</scope>
</reference>
<evidence type="ECO:0000256" key="4">
    <source>
        <dbReference type="ARBA" id="ARBA00023163"/>
    </source>
</evidence>
<dbReference type="GO" id="GO:0003677">
    <property type="term" value="F:DNA binding"/>
    <property type="evidence" value="ECO:0007669"/>
    <property type="project" value="UniProtKB-KW"/>
</dbReference>
<dbReference type="CDD" id="cd10017">
    <property type="entry name" value="B3_DNA"/>
    <property type="match status" value="2"/>
</dbReference>
<keyword evidence="4" id="KW-0804">Transcription</keyword>
<dbReference type="EMBL" id="LR862152">
    <property type="protein sequence ID" value="CAD1833981.1"/>
    <property type="molecule type" value="Genomic_DNA"/>
</dbReference>
<dbReference type="Pfam" id="PF02362">
    <property type="entry name" value="B3"/>
    <property type="match status" value="2"/>
</dbReference>
<proteinExistence type="predicted"/>
<dbReference type="AlphaFoldDB" id="A0A6V7PT73"/>
<accession>A0A6V7PT73</accession>
<protein>
    <recommendedName>
        <fullName evidence="6">TF-B3 domain-containing protein</fullName>
    </recommendedName>
</protein>
<evidence type="ECO:0000259" key="6">
    <source>
        <dbReference type="PROSITE" id="PS50863"/>
    </source>
</evidence>
<dbReference type="PANTHER" id="PTHR31391:SF106">
    <property type="entry name" value="B3 DOMAIN-CONTAINING PROTEIN OS01G0723500"/>
    <property type="match status" value="1"/>
</dbReference>
<dbReference type="SMART" id="SM01019">
    <property type="entry name" value="B3"/>
    <property type="match status" value="2"/>
</dbReference>
<evidence type="ECO:0000256" key="5">
    <source>
        <dbReference type="ARBA" id="ARBA00023242"/>
    </source>
</evidence>
<sequence length="341" mass="39182">MVFITIFLRVQKIPPNFLKHISTEASRTTNNSKEASKTAILEGPSGSKWHVELGKTAKGTFLTNGWPKFVTDHSLKEYEFLVFRYDGSMHFTVIVFEKTACERDDLFNIRAGRPQKLSSDIHYSVVKNEASESELTELPSSENRTLNRLQVVCSDSVQTKAKVPNCYPSKILWLHYLDFNVETEGDELPICAIPTPPKRCQYMSRRRPVADEERLKAQEAAASFKSTFPYFIIRMCPMHVYWSYMLRFPVRFSREHLPRNRVDMVLRDPSGAAWKVVYIPSTRDRLSGGWGAFARGNCLEEGDYCAFELVEPLEFRVHIFRVVEETQPPLRLSKNLGGLDV</sequence>
<dbReference type="GO" id="GO:0005634">
    <property type="term" value="C:nucleus"/>
    <property type="evidence" value="ECO:0007669"/>
    <property type="project" value="UniProtKB-SubCell"/>
</dbReference>
<evidence type="ECO:0000313" key="7">
    <source>
        <dbReference type="EMBL" id="CAD1833981.1"/>
    </source>
</evidence>
<keyword evidence="2" id="KW-0805">Transcription regulation</keyword>
<dbReference type="PROSITE" id="PS50863">
    <property type="entry name" value="B3"/>
    <property type="match status" value="2"/>
</dbReference>
<dbReference type="InterPro" id="IPR015300">
    <property type="entry name" value="DNA-bd_pseudobarrel_sf"/>
</dbReference>
<evidence type="ECO:0000256" key="1">
    <source>
        <dbReference type="ARBA" id="ARBA00004123"/>
    </source>
</evidence>
<name>A0A6V7PT73_ANACO</name>
<evidence type="ECO:0000256" key="3">
    <source>
        <dbReference type="ARBA" id="ARBA00023125"/>
    </source>
</evidence>
<dbReference type="SUPFAM" id="SSF101936">
    <property type="entry name" value="DNA-binding pseudobarrel domain"/>
    <property type="match status" value="2"/>
</dbReference>
<keyword evidence="3" id="KW-0238">DNA-binding</keyword>
<dbReference type="InterPro" id="IPR003340">
    <property type="entry name" value="B3_DNA-bd"/>
</dbReference>
<feature type="domain" description="TF-B3" evidence="6">
    <location>
        <begin position="1"/>
        <end position="99"/>
    </location>
</feature>
<organism evidence="7">
    <name type="scientific">Ananas comosus var. bracteatus</name>
    <name type="common">red pineapple</name>
    <dbReference type="NCBI Taxonomy" id="296719"/>
    <lineage>
        <taxon>Eukaryota</taxon>
        <taxon>Viridiplantae</taxon>
        <taxon>Streptophyta</taxon>
        <taxon>Embryophyta</taxon>
        <taxon>Tracheophyta</taxon>
        <taxon>Spermatophyta</taxon>
        <taxon>Magnoliopsida</taxon>
        <taxon>Liliopsida</taxon>
        <taxon>Poales</taxon>
        <taxon>Bromeliaceae</taxon>
        <taxon>Bromelioideae</taxon>
        <taxon>Ananas</taxon>
    </lineage>
</organism>
<feature type="domain" description="TF-B3" evidence="6">
    <location>
        <begin position="231"/>
        <end position="323"/>
    </location>
</feature>
<dbReference type="Gene3D" id="2.40.330.10">
    <property type="entry name" value="DNA-binding pseudobarrel domain"/>
    <property type="match status" value="2"/>
</dbReference>
<dbReference type="PANTHER" id="PTHR31391">
    <property type="entry name" value="B3 DOMAIN-CONTAINING PROTEIN OS11G0197600-RELATED"/>
    <property type="match status" value="1"/>
</dbReference>